<reference evidence="1 2" key="1">
    <citation type="journal article" date="2018" name="PLoS Genet.">
        <title>Population sequencing reveals clonal diversity and ancestral inbreeding in the grapevine cultivar Chardonnay.</title>
        <authorList>
            <person name="Roach M.J."/>
            <person name="Johnson D.L."/>
            <person name="Bohlmann J."/>
            <person name="van Vuuren H.J."/>
            <person name="Jones S.J."/>
            <person name="Pretorius I.S."/>
            <person name="Schmidt S.A."/>
            <person name="Borneman A.R."/>
        </authorList>
    </citation>
    <scope>NUCLEOTIDE SEQUENCE [LARGE SCALE GENOMIC DNA]</scope>
    <source>
        <strain evidence="2">cv. Chardonnay</strain>
        <tissue evidence="1">Leaf</tissue>
    </source>
</reference>
<evidence type="ECO:0000313" key="2">
    <source>
        <dbReference type="Proteomes" id="UP000288805"/>
    </source>
</evidence>
<accession>A0A438C8U6</accession>
<sequence>MLLFMLMDKLLGMLDTHVRGTEKWKSVVGPKTEENLMSNIMRSSPITVMPIWVGRLRHDVYEYIDPCFNVSTQHLIYSSQFQPLPMHNMPKVCEDGTLQDDGCNVFPGFQPPILFTMSINGQNGSGCNSHPISVTFTSSEHLFGTIRVCKEKLLNLPIGEEFCRAFIYYACASMTIVTCGIPSMRMDSEMTRSRDLQPQRLLWSQRLMWTMRQMLSLKIVIMSNRPISRGIQQQLGIMRDLMQKLGARRHSRVNTEATGYSGYAPTDNPTADDHVFPDCEEQPEGDVMRLSDFIITPTNRNVWRRRVRRMAPSLLFPFISQPQTRQYAIRMDLKEAIALVFGGDLDASEKLVAMHDTSLTRVNLGYFEGDGWIGNNVVDVYCRLLQYEHEPKTKLFLSPT</sequence>
<dbReference type="EMBL" id="QGNW01002447">
    <property type="protein sequence ID" value="RVW19677.1"/>
    <property type="molecule type" value="Genomic_DNA"/>
</dbReference>
<name>A0A438C8U6_VITVI</name>
<proteinExistence type="predicted"/>
<organism evidence="1 2">
    <name type="scientific">Vitis vinifera</name>
    <name type="common">Grape</name>
    <dbReference type="NCBI Taxonomy" id="29760"/>
    <lineage>
        <taxon>Eukaryota</taxon>
        <taxon>Viridiplantae</taxon>
        <taxon>Streptophyta</taxon>
        <taxon>Embryophyta</taxon>
        <taxon>Tracheophyta</taxon>
        <taxon>Spermatophyta</taxon>
        <taxon>Magnoliopsida</taxon>
        <taxon>eudicotyledons</taxon>
        <taxon>Gunneridae</taxon>
        <taxon>Pentapetalae</taxon>
        <taxon>rosids</taxon>
        <taxon>Vitales</taxon>
        <taxon>Vitaceae</taxon>
        <taxon>Viteae</taxon>
        <taxon>Vitis</taxon>
    </lineage>
</organism>
<evidence type="ECO:0000313" key="1">
    <source>
        <dbReference type="EMBL" id="RVW19677.1"/>
    </source>
</evidence>
<dbReference type="Proteomes" id="UP000288805">
    <property type="component" value="Unassembled WGS sequence"/>
</dbReference>
<dbReference type="AlphaFoldDB" id="A0A438C8U6"/>
<protein>
    <submittedName>
        <fullName evidence="1">Uncharacterized protein</fullName>
    </submittedName>
</protein>
<comment type="caution">
    <text evidence="1">The sequence shown here is derived from an EMBL/GenBank/DDBJ whole genome shotgun (WGS) entry which is preliminary data.</text>
</comment>
<gene>
    <name evidence="1" type="ORF">CK203_114559</name>
</gene>